<feature type="compositionally biased region" description="Polar residues" evidence="1">
    <location>
        <begin position="18"/>
        <end position="32"/>
    </location>
</feature>
<reference evidence="2 3" key="1">
    <citation type="journal article" date="2017" name="Front. Genet.">
        <title>Draft sequencing of the heterozygous diploid genome of Satsuma (Citrus unshiu Marc.) using a hybrid assembly approach.</title>
        <authorList>
            <person name="Shimizu T."/>
            <person name="Tanizawa Y."/>
            <person name="Mochizuki T."/>
            <person name="Nagasaki H."/>
            <person name="Yoshioka T."/>
            <person name="Toyoda A."/>
            <person name="Fujiyama A."/>
            <person name="Kaminuma E."/>
            <person name="Nakamura Y."/>
        </authorList>
    </citation>
    <scope>NUCLEOTIDE SEQUENCE [LARGE SCALE GENOMIC DNA]</scope>
    <source>
        <strain evidence="3">cv. Miyagawa wase</strain>
    </source>
</reference>
<dbReference type="EMBL" id="BDQV01000726">
    <property type="protein sequence ID" value="GAY67572.1"/>
    <property type="molecule type" value="Genomic_DNA"/>
</dbReference>
<organism evidence="2 3">
    <name type="scientific">Citrus unshiu</name>
    <name type="common">Satsuma mandarin</name>
    <name type="synonym">Citrus nobilis var. unshiu</name>
    <dbReference type="NCBI Taxonomy" id="55188"/>
    <lineage>
        <taxon>Eukaryota</taxon>
        <taxon>Viridiplantae</taxon>
        <taxon>Streptophyta</taxon>
        <taxon>Embryophyta</taxon>
        <taxon>Tracheophyta</taxon>
        <taxon>Spermatophyta</taxon>
        <taxon>Magnoliopsida</taxon>
        <taxon>eudicotyledons</taxon>
        <taxon>Gunneridae</taxon>
        <taxon>Pentapetalae</taxon>
        <taxon>rosids</taxon>
        <taxon>malvids</taxon>
        <taxon>Sapindales</taxon>
        <taxon>Rutaceae</taxon>
        <taxon>Aurantioideae</taxon>
        <taxon>Citrus</taxon>
    </lineage>
</organism>
<accession>A0A2H5QSI0</accession>
<dbReference type="Proteomes" id="UP000236630">
    <property type="component" value="Unassembled WGS sequence"/>
</dbReference>
<dbReference type="AlphaFoldDB" id="A0A2H5QSI0"/>
<evidence type="ECO:0000313" key="2">
    <source>
        <dbReference type="EMBL" id="GAY67572.1"/>
    </source>
</evidence>
<gene>
    <name evidence="2" type="ORF">CUMW_257580</name>
</gene>
<evidence type="ECO:0000313" key="3">
    <source>
        <dbReference type="Proteomes" id="UP000236630"/>
    </source>
</evidence>
<comment type="caution">
    <text evidence="2">The sequence shown here is derived from an EMBL/GenBank/DDBJ whole genome shotgun (WGS) entry which is preliminary data.</text>
</comment>
<sequence length="59" mass="6695">MEEDKQSGVVDRKRQTRQKNGGSTKQTINKTSPEYIRTHSVEVDSEATPLMILTDRSNC</sequence>
<feature type="region of interest" description="Disordered" evidence="1">
    <location>
        <begin position="1"/>
        <end position="35"/>
    </location>
</feature>
<name>A0A2H5QSI0_CITUN</name>
<proteinExistence type="predicted"/>
<feature type="compositionally biased region" description="Basic and acidic residues" evidence="1">
    <location>
        <begin position="1"/>
        <end position="13"/>
    </location>
</feature>
<protein>
    <submittedName>
        <fullName evidence="2">Uncharacterized protein</fullName>
    </submittedName>
</protein>
<keyword evidence="3" id="KW-1185">Reference proteome</keyword>
<evidence type="ECO:0000256" key="1">
    <source>
        <dbReference type="SAM" id="MobiDB-lite"/>
    </source>
</evidence>